<name>A0A558AX25_9STAP</name>
<dbReference type="GO" id="GO:0004222">
    <property type="term" value="F:metalloendopeptidase activity"/>
    <property type="evidence" value="ECO:0007669"/>
    <property type="project" value="TreeGrafter"/>
</dbReference>
<comment type="catalytic activity">
    <reaction evidence="1">
        <text>Hydrolysis of the -Gly-|-Gly- bond in the pentaglycine inter-peptide link joining staphylococcal cell wall peptidoglycans.</text>
        <dbReference type="EC" id="3.4.24.75"/>
    </reaction>
</comment>
<protein>
    <recommendedName>
        <fullName evidence="4">lysostaphin</fullName>
        <ecNumber evidence="4">3.4.24.75</ecNumber>
    </recommendedName>
</protein>
<comment type="caution">
    <text evidence="9">The sequence shown here is derived from an EMBL/GenBank/DDBJ whole genome shotgun (WGS) entry which is preliminary data.</text>
</comment>
<evidence type="ECO:0000256" key="2">
    <source>
        <dbReference type="ARBA" id="ARBA00001947"/>
    </source>
</evidence>
<dbReference type="Gene3D" id="2.70.70.10">
    <property type="entry name" value="Glucose Permease (Domain IIA)"/>
    <property type="match status" value="1"/>
</dbReference>
<dbReference type="EC" id="3.4.24.75" evidence="4"/>
<dbReference type="CDD" id="cd12797">
    <property type="entry name" value="M23_peptidase"/>
    <property type="match status" value="1"/>
</dbReference>
<evidence type="ECO:0000256" key="5">
    <source>
        <dbReference type="ARBA" id="ARBA00023049"/>
    </source>
</evidence>
<evidence type="ECO:0000313" key="9">
    <source>
        <dbReference type="EMBL" id="TVT28818.1"/>
    </source>
</evidence>
<accession>A0A558AX25</accession>
<evidence type="ECO:0000259" key="7">
    <source>
        <dbReference type="Pfam" id="PF01551"/>
    </source>
</evidence>
<comment type="similarity">
    <text evidence="3">Belongs to the peptidase M23B family.</text>
</comment>
<evidence type="ECO:0000256" key="6">
    <source>
        <dbReference type="SAM" id="Phobius"/>
    </source>
</evidence>
<dbReference type="AlphaFoldDB" id="A0A558AX25"/>
<dbReference type="InterPro" id="IPR011055">
    <property type="entry name" value="Dup_hybrid_motif"/>
</dbReference>
<keyword evidence="5" id="KW-0378">Hydrolase</keyword>
<dbReference type="OrthoDB" id="9809488at2"/>
<dbReference type="InterPro" id="IPR016047">
    <property type="entry name" value="M23ase_b-sheet_dom"/>
</dbReference>
<keyword evidence="10" id="KW-1185">Reference proteome</keyword>
<feature type="domain" description="SH3b-P2" evidence="8">
    <location>
        <begin position="214"/>
        <end position="268"/>
    </location>
</feature>
<evidence type="ECO:0000313" key="10">
    <source>
        <dbReference type="Proteomes" id="UP000315103"/>
    </source>
</evidence>
<evidence type="ECO:0000259" key="8">
    <source>
        <dbReference type="Pfam" id="PF25606"/>
    </source>
</evidence>
<evidence type="ECO:0000256" key="3">
    <source>
        <dbReference type="ARBA" id="ARBA00006646"/>
    </source>
</evidence>
<proteinExistence type="inferred from homology"/>
<organism evidence="9 10">
    <name type="scientific">Salinicoccus cyprini</name>
    <dbReference type="NCBI Taxonomy" id="2493691"/>
    <lineage>
        <taxon>Bacteria</taxon>
        <taxon>Bacillati</taxon>
        <taxon>Bacillota</taxon>
        <taxon>Bacilli</taxon>
        <taxon>Bacillales</taxon>
        <taxon>Staphylococcaceae</taxon>
        <taxon>Salinicoccus</taxon>
    </lineage>
</organism>
<gene>
    <name evidence="9" type="ORF">FO441_00635</name>
</gene>
<evidence type="ECO:0000256" key="1">
    <source>
        <dbReference type="ARBA" id="ARBA00001667"/>
    </source>
</evidence>
<dbReference type="Pfam" id="PF01551">
    <property type="entry name" value="Peptidase_M23"/>
    <property type="match status" value="1"/>
</dbReference>
<keyword evidence="6" id="KW-1133">Transmembrane helix</keyword>
<evidence type="ECO:0000256" key="4">
    <source>
        <dbReference type="ARBA" id="ARBA00012322"/>
    </source>
</evidence>
<dbReference type="InterPro" id="IPR050570">
    <property type="entry name" value="Cell_wall_metabolism_enzyme"/>
</dbReference>
<keyword evidence="5" id="KW-0482">Metalloprotease</keyword>
<dbReference type="Pfam" id="PF25606">
    <property type="entry name" value="SH3b_P2"/>
    <property type="match status" value="1"/>
</dbReference>
<dbReference type="PANTHER" id="PTHR21666">
    <property type="entry name" value="PEPTIDASE-RELATED"/>
    <property type="match status" value="1"/>
</dbReference>
<dbReference type="Proteomes" id="UP000315103">
    <property type="component" value="Unassembled WGS sequence"/>
</dbReference>
<comment type="cofactor">
    <cofactor evidence="2">
        <name>Zn(2+)</name>
        <dbReference type="ChEBI" id="CHEBI:29105"/>
    </cofactor>
</comment>
<dbReference type="PANTHER" id="PTHR21666:SF270">
    <property type="entry name" value="MUREIN HYDROLASE ACTIVATOR ENVC"/>
    <property type="match status" value="1"/>
</dbReference>
<keyword evidence="5" id="KW-0645">Protease</keyword>
<keyword evidence="6" id="KW-0812">Transmembrane</keyword>
<dbReference type="Gene3D" id="2.30.30.40">
    <property type="entry name" value="SH3 Domains"/>
    <property type="match status" value="1"/>
</dbReference>
<dbReference type="InterPro" id="IPR057958">
    <property type="entry name" value="SH3b_P2_dom"/>
</dbReference>
<dbReference type="SUPFAM" id="SSF51261">
    <property type="entry name" value="Duplicated hybrid motif"/>
    <property type="match status" value="1"/>
</dbReference>
<keyword evidence="6" id="KW-0472">Membrane</keyword>
<dbReference type="EMBL" id="VMSJ01000001">
    <property type="protein sequence ID" value="TVT28818.1"/>
    <property type="molecule type" value="Genomic_DNA"/>
</dbReference>
<feature type="transmembrane region" description="Helical" evidence="6">
    <location>
        <begin position="6"/>
        <end position="27"/>
    </location>
</feature>
<reference evidence="9 10" key="1">
    <citation type="submission" date="2019-07" db="EMBL/GenBank/DDBJ databases">
        <title>Salinicoccus cyprini sp. nov., isolated from gastro-intestinal tract of mirror carp, Cyprinus carpio var. specularis, collected from Gobind Sagar Reservoir, Himachal Pradesh, India.</title>
        <authorList>
            <person name="Talwar C."/>
            <person name="Singh A.K."/>
            <person name="Lal R."/>
            <person name="Negi R.K."/>
        </authorList>
    </citation>
    <scope>NUCLEOTIDE SEQUENCE [LARGE SCALE GENOMIC DNA]</scope>
    <source>
        <strain evidence="9 10">CT19</strain>
    </source>
</reference>
<dbReference type="GO" id="GO:0006508">
    <property type="term" value="P:proteolysis"/>
    <property type="evidence" value="ECO:0007669"/>
    <property type="project" value="UniProtKB-KW"/>
</dbReference>
<feature type="domain" description="M23ase beta-sheet core" evidence="7">
    <location>
        <begin position="91"/>
        <end position="186"/>
    </location>
</feature>
<sequence length="309" mass="34960">MNGFFMVAPFTLTTLVNLIVCLLTILVNNFLHNIFDIWSITVRRAFMNPIEYLKRQGFRVTSDPAKYESGVWGKRDYTVDGYNYDTYCGGYHRAYDLAKAHLAPVPAVCNGEVVAGTSRYGNFGGTVVVANKALGIQVIYGHLARNLKVRIGQSIKQGDTVGLQSYTNYDNVRMASHLHIQFQKYGYIPNERAFVCSGIDPLQIDVGGESYDDAWLWHGQFKTDSRIRIRHHPSAHSATDGILPKGAKVRFDKLFVNEGLWWIRIMIRNELKCIAIGKRRTGINFRMADQTGDLWGRVSNLDTSRGKEK</sequence>